<accession>A0A498D686</accession>
<keyword evidence="1" id="KW-0378">Hydrolase</keyword>
<organism evidence="1 2">
    <name type="scientific">Oceanobacillus piezotolerans</name>
    <dbReference type="NCBI Taxonomy" id="2448030"/>
    <lineage>
        <taxon>Bacteria</taxon>
        <taxon>Bacillati</taxon>
        <taxon>Bacillota</taxon>
        <taxon>Bacilli</taxon>
        <taxon>Bacillales</taxon>
        <taxon>Bacillaceae</taxon>
        <taxon>Oceanobacillus</taxon>
    </lineage>
</organism>
<dbReference type="GO" id="GO:0016787">
    <property type="term" value="F:hydrolase activity"/>
    <property type="evidence" value="ECO:0007669"/>
    <property type="project" value="UniProtKB-KW"/>
</dbReference>
<keyword evidence="2" id="KW-1185">Reference proteome</keyword>
<evidence type="ECO:0000313" key="2">
    <source>
        <dbReference type="Proteomes" id="UP000270219"/>
    </source>
</evidence>
<proteinExistence type="predicted"/>
<comment type="caution">
    <text evidence="1">The sequence shown here is derived from an EMBL/GenBank/DDBJ whole genome shotgun (WGS) entry which is preliminary data.</text>
</comment>
<reference evidence="1 2" key="1">
    <citation type="submission" date="2018-10" db="EMBL/GenBank/DDBJ databases">
        <title>Oceanobacillus sp. YLB-02 draft genome.</title>
        <authorList>
            <person name="Yu L."/>
        </authorList>
    </citation>
    <scope>NUCLEOTIDE SEQUENCE [LARGE SCALE GENOMIC DNA]</scope>
    <source>
        <strain evidence="1 2">YLB-02</strain>
    </source>
</reference>
<sequence>MPKYNKLVRDGIPEIIKSNGKKAKVEILQQDRYILELKKKLREEVEEYQSASTNQEGLEELADILEVIHSLSRVHRASIEELEQIRSSKANKRGSFHEKVFLIEVEE</sequence>
<dbReference type="Proteomes" id="UP000270219">
    <property type="component" value="Unassembled WGS sequence"/>
</dbReference>
<gene>
    <name evidence="1" type="ORF">D8M04_13990</name>
</gene>
<name>A0A498D686_9BACI</name>
<dbReference type="InterPro" id="IPR038735">
    <property type="entry name" value="MSMEG_1276-like_NTP-PPase_dom"/>
</dbReference>
<dbReference type="CDD" id="cd11532">
    <property type="entry name" value="NTP-PPase_COG4997"/>
    <property type="match status" value="1"/>
</dbReference>
<dbReference type="OrthoDB" id="9813491at2"/>
<protein>
    <submittedName>
        <fullName evidence="1">Phosphoribosyl-ATP pyrophosphohydrolase</fullName>
    </submittedName>
</protein>
<dbReference type="RefSeq" id="WP_121524023.1">
    <property type="nucleotide sequence ID" value="NZ_RCHR01000005.1"/>
</dbReference>
<evidence type="ECO:0000313" key="1">
    <source>
        <dbReference type="EMBL" id="RLL42664.1"/>
    </source>
</evidence>
<dbReference type="EMBL" id="RCHR01000005">
    <property type="protein sequence ID" value="RLL42664.1"/>
    <property type="molecule type" value="Genomic_DNA"/>
</dbReference>
<dbReference type="SUPFAM" id="SSF101386">
    <property type="entry name" value="all-alpha NTP pyrophosphatases"/>
    <property type="match status" value="1"/>
</dbReference>
<dbReference type="AlphaFoldDB" id="A0A498D686"/>